<evidence type="ECO:0000256" key="1">
    <source>
        <dbReference type="ARBA" id="ARBA00010883"/>
    </source>
</evidence>
<dbReference type="InterPro" id="IPR044926">
    <property type="entry name" value="RGS_subdomain_2"/>
</dbReference>
<dbReference type="Proteomes" id="UP001153365">
    <property type="component" value="Unassembled WGS sequence"/>
</dbReference>
<feature type="region of interest" description="Disordered" evidence="3">
    <location>
        <begin position="1024"/>
        <end position="1068"/>
    </location>
</feature>
<dbReference type="InterPro" id="IPR001683">
    <property type="entry name" value="PX_dom"/>
</dbReference>
<dbReference type="InterPro" id="IPR036871">
    <property type="entry name" value="PX_dom_sf"/>
</dbReference>
<evidence type="ECO:0000256" key="4">
    <source>
        <dbReference type="SAM" id="Phobius"/>
    </source>
</evidence>
<feature type="region of interest" description="Disordered" evidence="3">
    <location>
        <begin position="1123"/>
        <end position="1209"/>
    </location>
</feature>
<feature type="region of interest" description="Disordered" evidence="3">
    <location>
        <begin position="809"/>
        <end position="831"/>
    </location>
</feature>
<feature type="domain" description="PX" evidence="5">
    <location>
        <begin position="1336"/>
        <end position="1463"/>
    </location>
</feature>
<keyword evidence="4" id="KW-0812">Transmembrane</keyword>
<evidence type="ECO:0000259" key="5">
    <source>
        <dbReference type="PROSITE" id="PS50195"/>
    </source>
</evidence>
<dbReference type="Pfam" id="PF02194">
    <property type="entry name" value="PXA"/>
    <property type="match status" value="1"/>
</dbReference>
<dbReference type="Gene3D" id="1.10.167.10">
    <property type="entry name" value="Regulator of G-protein Signalling 4, domain 2"/>
    <property type="match status" value="1"/>
</dbReference>
<dbReference type="SUPFAM" id="SSF48097">
    <property type="entry name" value="Regulator of G-protein signaling, RGS"/>
    <property type="match status" value="1"/>
</dbReference>
<dbReference type="Pfam" id="PF00787">
    <property type="entry name" value="PX"/>
    <property type="match status" value="1"/>
</dbReference>
<dbReference type="SMART" id="SM00313">
    <property type="entry name" value="PXA"/>
    <property type="match status" value="1"/>
</dbReference>
<evidence type="ECO:0000256" key="2">
    <source>
        <dbReference type="SAM" id="Coils"/>
    </source>
</evidence>
<dbReference type="Pfam" id="PF08628">
    <property type="entry name" value="Nexin_C"/>
    <property type="match status" value="1"/>
</dbReference>
<dbReference type="InterPro" id="IPR013937">
    <property type="entry name" value="Sorting_nexin_C"/>
</dbReference>
<evidence type="ECO:0000313" key="8">
    <source>
        <dbReference type="Proteomes" id="UP001153365"/>
    </source>
</evidence>
<dbReference type="PROSITE" id="PS50195">
    <property type="entry name" value="PX"/>
    <property type="match status" value="1"/>
</dbReference>
<accession>A0AAV0BNJ6</accession>
<dbReference type="SUPFAM" id="SSF64268">
    <property type="entry name" value="PX domain"/>
    <property type="match status" value="1"/>
</dbReference>
<reference evidence="7" key="1">
    <citation type="submission" date="2022-06" db="EMBL/GenBank/DDBJ databases">
        <authorList>
            <consortium name="SYNGENTA / RWTH Aachen University"/>
        </authorList>
    </citation>
    <scope>NUCLEOTIDE SEQUENCE</scope>
</reference>
<feature type="domain" description="PXA" evidence="6">
    <location>
        <begin position="101"/>
        <end position="360"/>
    </location>
</feature>
<gene>
    <name evidence="7" type="ORF">PPACK8108_LOCUS23872</name>
</gene>
<feature type="region of interest" description="Disordered" evidence="3">
    <location>
        <begin position="1566"/>
        <end position="1593"/>
    </location>
</feature>
<dbReference type="SMART" id="SM00312">
    <property type="entry name" value="PX"/>
    <property type="match status" value="1"/>
</dbReference>
<dbReference type="PANTHER" id="PTHR22775">
    <property type="entry name" value="SORTING NEXIN"/>
    <property type="match status" value="1"/>
</dbReference>
<feature type="compositionally biased region" description="Polar residues" evidence="3">
    <location>
        <begin position="1193"/>
        <end position="1209"/>
    </location>
</feature>
<dbReference type="PROSITE" id="PS51207">
    <property type="entry name" value="PXA"/>
    <property type="match status" value="1"/>
</dbReference>
<name>A0AAV0BNJ6_PHAPC</name>
<evidence type="ECO:0000313" key="7">
    <source>
        <dbReference type="EMBL" id="CAH7688839.1"/>
    </source>
</evidence>
<sequence>MVSLLVYGYRKIMGFLLWRVPMFLLGIITVVVAFNLGLPLILQKSSLHRSTRSSNSSRRRRRELHQRLGLYNSLDYSGLLEAKAAELETGWRKVALHSSIQQKTSEALDRVIFKVMRDFVWKWYADLISIPSPLSFETSSDSFHSDKCFDFEKYSNPSFPLAVERAIRHVLRSIFNRISRLDLLNLIIHKVLPILTAHIEAFRQAEYDLRGPRGSKNSLSKRYRQDLRARIYQAFFSSGDDEIDLLLARLHADVLRRRSEEAGTLKNPNKSDERMRSYAGLHPAVDVPTPNSQTSEHAHLRELFTKVLPLILPKLEGKSETVQVLLTEILTCSVVGPVIEILSDSDFWNRLVEERAGNVIREQRMVEQLRQVLNQQLSFLNSKATLRNDGGLSNFKENYESVPCKTSYSTNSSMNDFENVTHRNPQAVDSSLDVTSSISVASTAKDFEQLSKSIQRYNTLFDIRRLKNDIETQIRRTEVVLNGEQTSKVADILYEGKNGLSDSTKRKDLTKFLERLQSVKETAEHRIIELGGSSGPVYSLSSPNELRTYSSSQNYPARSLEDFSNHRQVLQAILGDRESSALSYFTEFMDRRQRVSLVQFWLAADGLKNPLEEEILPKDADSSPMSQEKGVHISNKSVLFTLGSTTDDTESEQEVSAMRADFEAIAQINFATASATDLLGLRKSEVLSFLEFLSADLAERYKKSLPLPNAYISPQKPAYFVHSAKDARSLLFSMQHQVFELMLTQDFPAFAESGDLYLKATASLSLRKPALDHSTRLKGATSIGSSLNLIDSKPSSNLFPNLSAFSDGLASPTENRESHSADPDSENTKQSLSVLSNFRHKDQENKFDRPPALKKMALGGASTRSASSTGMLPYQTPSNSTLSSMTLKRSFKGTNISPTILYSAWKPKSEGKAYHDIRTVAPPQVTLQAAFDERSPSERLTGTSQYSQIASHQIKLTSSSCDQNDMIFFSPRSQPTSGYSKQIGNSKNQSSTGLDFLITSYGGERAPLFKEDLAGNGFETVTFTSSSNLSKSSRGQRAGSSLLSASDGTSTELNDSHDFQAGRPTTSKLTMTSEAEMVLQEALSSIISTSDRGKYPNEGDIKGEFSDETTVLNNSECSNSLSLDLPVNHRSRPSSVSAPNSPRQRSIQRKGLFDDEDDDEDEEDDYPILGTDRQATPNLTDRARSRGLGRFPSNVNTWSLSPTPNGQSHLISPASNVSEADEQIMRLENELNLLSSLMRRAELTGNKLEVRLVCKSIESASKELSEIIYLKTRMIEQKEIEAGGFRGKLIPGRVRVAITGTSVGKTSTNLPPLASTSTQSLIFSSFSNNKVNRTNQNHLMGTAAGLLIGSNDQEFVLYSIEVHKLTEEDGTFGSGWIVMRRYSEFRQLHKTLKERFPISRQLDFPTKALGVGLGVSIGVSGNQTLIDQRKVALERYLKALIQIPVLCESPELSKFLSRSKANLTYPGSESAKSLRRQIELFSGSALVKSIYKSIMPAGINSLEENSQCSTITAQTANSKFDTMISNLRHQALDFANGIGGLPIGKGTSSEQLNSFKMPTIFLDNQSEGTARDQPSMSSMGKTSSDDDYDDDREYEADPLASLSNKVNPIGGELVTSFTAPICDFLIELFELNDKNQWLRKQGIVIILQQILGGTIERNMRDTEAELIDDEHISQLVMAIEEILWLPDREGGQLRKSNEPRSFEEKIFTRDGAYRKLSAIIPDLAASILGRSNARMATRRIFSMCQNRRLNKHLIYTILDEVRSGHLFYFFIFFNIID</sequence>
<comment type="caution">
    <text evidence="7">The sequence shown here is derived from an EMBL/GenBank/DDBJ whole genome shotgun (WGS) entry which is preliminary data.</text>
</comment>
<keyword evidence="8" id="KW-1185">Reference proteome</keyword>
<keyword evidence="4" id="KW-1133">Transmembrane helix</keyword>
<feature type="compositionally biased region" description="Polar residues" evidence="3">
    <location>
        <begin position="1133"/>
        <end position="1145"/>
    </location>
</feature>
<evidence type="ECO:0000259" key="6">
    <source>
        <dbReference type="PROSITE" id="PS51207"/>
    </source>
</evidence>
<evidence type="ECO:0000256" key="3">
    <source>
        <dbReference type="SAM" id="MobiDB-lite"/>
    </source>
</evidence>
<organism evidence="7 8">
    <name type="scientific">Phakopsora pachyrhizi</name>
    <name type="common">Asian soybean rust disease fungus</name>
    <dbReference type="NCBI Taxonomy" id="170000"/>
    <lineage>
        <taxon>Eukaryota</taxon>
        <taxon>Fungi</taxon>
        <taxon>Dikarya</taxon>
        <taxon>Basidiomycota</taxon>
        <taxon>Pucciniomycotina</taxon>
        <taxon>Pucciniomycetes</taxon>
        <taxon>Pucciniales</taxon>
        <taxon>Phakopsoraceae</taxon>
        <taxon>Phakopsora</taxon>
    </lineage>
</organism>
<feature type="compositionally biased region" description="Polar residues" evidence="3">
    <location>
        <begin position="1038"/>
        <end position="1053"/>
    </location>
</feature>
<feature type="transmembrane region" description="Helical" evidence="4">
    <location>
        <begin position="20"/>
        <end position="42"/>
    </location>
</feature>
<keyword evidence="4" id="KW-0472">Membrane</keyword>
<dbReference type="PANTHER" id="PTHR22775:SF3">
    <property type="entry name" value="SORTING NEXIN-13"/>
    <property type="match status" value="1"/>
</dbReference>
<dbReference type="GO" id="GO:0035091">
    <property type="term" value="F:phosphatidylinositol binding"/>
    <property type="evidence" value="ECO:0007669"/>
    <property type="project" value="InterPro"/>
</dbReference>
<proteinExistence type="inferred from homology"/>
<feature type="compositionally biased region" description="Polar residues" evidence="3">
    <location>
        <begin position="1566"/>
        <end position="1582"/>
    </location>
</feature>
<dbReference type="Gene3D" id="3.30.1520.10">
    <property type="entry name" value="Phox-like domain"/>
    <property type="match status" value="1"/>
</dbReference>
<dbReference type="InterPro" id="IPR036305">
    <property type="entry name" value="RGS_sf"/>
</dbReference>
<feature type="coiled-coil region" evidence="2">
    <location>
        <begin position="1217"/>
        <end position="1244"/>
    </location>
</feature>
<dbReference type="EMBL" id="CALTRL010006023">
    <property type="protein sequence ID" value="CAH7688839.1"/>
    <property type="molecule type" value="Genomic_DNA"/>
</dbReference>
<dbReference type="InterPro" id="IPR003114">
    <property type="entry name" value="Phox_assoc"/>
</dbReference>
<protein>
    <submittedName>
        <fullName evidence="7">PXA domain-domain-containing protein</fullName>
    </submittedName>
</protein>
<feature type="compositionally biased region" description="Acidic residues" evidence="3">
    <location>
        <begin position="1154"/>
        <end position="1166"/>
    </location>
</feature>
<comment type="similarity">
    <text evidence="1">Belongs to the sorting nexin family.</text>
</comment>
<keyword evidence="2" id="KW-0175">Coiled coil</keyword>